<feature type="non-terminal residue" evidence="1">
    <location>
        <position position="1"/>
    </location>
</feature>
<organism evidence="1 2">
    <name type="scientific">Scutellospora calospora</name>
    <dbReference type="NCBI Taxonomy" id="85575"/>
    <lineage>
        <taxon>Eukaryota</taxon>
        <taxon>Fungi</taxon>
        <taxon>Fungi incertae sedis</taxon>
        <taxon>Mucoromycota</taxon>
        <taxon>Glomeromycotina</taxon>
        <taxon>Glomeromycetes</taxon>
        <taxon>Diversisporales</taxon>
        <taxon>Gigasporaceae</taxon>
        <taxon>Scutellospora</taxon>
    </lineage>
</organism>
<name>A0ACA9MBI5_9GLOM</name>
<feature type="non-terminal residue" evidence="1">
    <location>
        <position position="339"/>
    </location>
</feature>
<dbReference type="Proteomes" id="UP000789860">
    <property type="component" value="Unassembled WGS sequence"/>
</dbReference>
<comment type="caution">
    <text evidence="1">The sequence shown here is derived from an EMBL/GenBank/DDBJ whole genome shotgun (WGS) entry which is preliminary data.</text>
</comment>
<keyword evidence="2" id="KW-1185">Reference proteome</keyword>
<reference evidence="1" key="1">
    <citation type="submission" date="2021-06" db="EMBL/GenBank/DDBJ databases">
        <authorList>
            <person name="Kallberg Y."/>
            <person name="Tangrot J."/>
            <person name="Rosling A."/>
        </authorList>
    </citation>
    <scope>NUCLEOTIDE SEQUENCE</scope>
    <source>
        <strain evidence="1">AU212A</strain>
    </source>
</reference>
<sequence length="339" mass="37467">TLDLDSDVEIKDINDKCHGFMAADVVSLCRMAAEHGDSRSIQQTGKPCELKISNDDFLYGLQKIRISGLQEKNSVQRIESVRWSDIGGLEEAKESVIWIYKHVDAFHHLGIKPSKGVLLYGPPGTGKTLLAKAVATESSAHFIPVSIPDLIKSEVGESEKAISNIFKIARRCSPCIIFLDELEAMFGSKDSSGSFGIKIISQLSLELDELDSVSQGVVVLAATNNPRIIDPSLLRPGRIDKLVYIKPPSFHERISILQMQNTKTKFSKNVNFNEIAEKTENFTGADLKALVQRAALLRFKKCRASKHQLNLDVENNIDQADLLEALSKFNSSVNSSQLD</sequence>
<proteinExistence type="predicted"/>
<protein>
    <submittedName>
        <fullName evidence="1">2450_t:CDS:1</fullName>
    </submittedName>
</protein>
<evidence type="ECO:0000313" key="2">
    <source>
        <dbReference type="Proteomes" id="UP000789860"/>
    </source>
</evidence>
<gene>
    <name evidence="1" type="ORF">SCALOS_LOCUS6207</name>
</gene>
<dbReference type="EMBL" id="CAJVPM010011431">
    <property type="protein sequence ID" value="CAG8581065.1"/>
    <property type="molecule type" value="Genomic_DNA"/>
</dbReference>
<accession>A0ACA9MBI5</accession>
<evidence type="ECO:0000313" key="1">
    <source>
        <dbReference type="EMBL" id="CAG8581065.1"/>
    </source>
</evidence>